<evidence type="ECO:0000313" key="2">
    <source>
        <dbReference type="Proteomes" id="UP000821865"/>
    </source>
</evidence>
<reference evidence="1" key="1">
    <citation type="submission" date="2020-05" db="EMBL/GenBank/DDBJ databases">
        <title>Large-scale comparative analyses of tick genomes elucidate their genetic diversity and vector capacities.</title>
        <authorList>
            <person name="Jia N."/>
            <person name="Wang J."/>
            <person name="Shi W."/>
            <person name="Du L."/>
            <person name="Sun Y."/>
            <person name="Zhan W."/>
            <person name="Jiang J."/>
            <person name="Wang Q."/>
            <person name="Zhang B."/>
            <person name="Ji P."/>
            <person name="Sakyi L.B."/>
            <person name="Cui X."/>
            <person name="Yuan T."/>
            <person name="Jiang B."/>
            <person name="Yang W."/>
            <person name="Lam T.T.-Y."/>
            <person name="Chang Q."/>
            <person name="Ding S."/>
            <person name="Wang X."/>
            <person name="Zhu J."/>
            <person name="Ruan X."/>
            <person name="Zhao L."/>
            <person name="Wei J."/>
            <person name="Que T."/>
            <person name="Du C."/>
            <person name="Cheng J."/>
            <person name="Dai P."/>
            <person name="Han X."/>
            <person name="Huang E."/>
            <person name="Gao Y."/>
            <person name="Liu J."/>
            <person name="Shao H."/>
            <person name="Ye R."/>
            <person name="Li L."/>
            <person name="Wei W."/>
            <person name="Wang X."/>
            <person name="Wang C."/>
            <person name="Yang T."/>
            <person name="Huo Q."/>
            <person name="Li W."/>
            <person name="Guo W."/>
            <person name="Chen H."/>
            <person name="Zhou L."/>
            <person name="Ni X."/>
            <person name="Tian J."/>
            <person name="Zhou Y."/>
            <person name="Sheng Y."/>
            <person name="Liu T."/>
            <person name="Pan Y."/>
            <person name="Xia L."/>
            <person name="Li J."/>
            <person name="Zhao F."/>
            <person name="Cao W."/>
        </authorList>
    </citation>
    <scope>NUCLEOTIDE SEQUENCE</scope>
    <source>
        <strain evidence="1">Dsil-2018</strain>
    </source>
</reference>
<comment type="caution">
    <text evidence="1">The sequence shown here is derived from an EMBL/GenBank/DDBJ whole genome shotgun (WGS) entry which is preliminary data.</text>
</comment>
<dbReference type="Proteomes" id="UP000821865">
    <property type="component" value="Chromosome 1"/>
</dbReference>
<organism evidence="1 2">
    <name type="scientific">Dermacentor silvarum</name>
    <name type="common">Tick</name>
    <dbReference type="NCBI Taxonomy" id="543639"/>
    <lineage>
        <taxon>Eukaryota</taxon>
        <taxon>Metazoa</taxon>
        <taxon>Ecdysozoa</taxon>
        <taxon>Arthropoda</taxon>
        <taxon>Chelicerata</taxon>
        <taxon>Arachnida</taxon>
        <taxon>Acari</taxon>
        <taxon>Parasitiformes</taxon>
        <taxon>Ixodida</taxon>
        <taxon>Ixodoidea</taxon>
        <taxon>Ixodidae</taxon>
        <taxon>Rhipicephalinae</taxon>
        <taxon>Dermacentor</taxon>
    </lineage>
</organism>
<protein>
    <submittedName>
        <fullName evidence="1">Uncharacterized protein</fullName>
    </submittedName>
</protein>
<sequence length="87" mass="8687">MVFVAPAAGEVKEAASVLALVRDAGGPSLCGPPGLSKAVAMADKKRPLMKRKCMAFGGMAGVTEMAANTRKAPRVASVGVSTNGSLA</sequence>
<dbReference type="EMBL" id="CM023470">
    <property type="protein sequence ID" value="KAH7981529.1"/>
    <property type="molecule type" value="Genomic_DNA"/>
</dbReference>
<gene>
    <name evidence="1" type="ORF">HPB49_025201</name>
</gene>
<name>A0ACB8E3Y4_DERSI</name>
<keyword evidence="2" id="KW-1185">Reference proteome</keyword>
<proteinExistence type="predicted"/>
<accession>A0ACB8E3Y4</accession>
<evidence type="ECO:0000313" key="1">
    <source>
        <dbReference type="EMBL" id="KAH7981529.1"/>
    </source>
</evidence>